<dbReference type="EMBL" id="BMLW01000010">
    <property type="protein sequence ID" value="GGP13566.1"/>
    <property type="molecule type" value="Genomic_DNA"/>
</dbReference>
<comment type="caution">
    <text evidence="1">The sequence shown here is derived from an EMBL/GenBank/DDBJ whole genome shotgun (WGS) entry which is preliminary data.</text>
</comment>
<keyword evidence="2" id="KW-1185">Reference proteome</keyword>
<reference evidence="2" key="1">
    <citation type="journal article" date="2019" name="Int. J. Syst. Evol. Microbiol.">
        <title>The Global Catalogue of Microorganisms (GCM) 10K type strain sequencing project: providing services to taxonomists for standard genome sequencing and annotation.</title>
        <authorList>
            <consortium name="The Broad Institute Genomics Platform"/>
            <consortium name="The Broad Institute Genome Sequencing Center for Infectious Disease"/>
            <person name="Wu L."/>
            <person name="Ma J."/>
        </authorList>
    </citation>
    <scope>NUCLEOTIDE SEQUENCE [LARGE SCALE GENOMIC DNA]</scope>
    <source>
        <strain evidence="2">CGMCC 1.7693</strain>
    </source>
</reference>
<evidence type="ECO:0000313" key="1">
    <source>
        <dbReference type="EMBL" id="GGP13566.1"/>
    </source>
</evidence>
<name>A0ABQ2NYN4_9BACI</name>
<accession>A0ABQ2NYN4</accession>
<dbReference type="Proteomes" id="UP000641206">
    <property type="component" value="Unassembled WGS sequence"/>
</dbReference>
<proteinExistence type="predicted"/>
<sequence length="149" mass="17420">MTRIHQHGLNRSLLLHLRDRLPDAKVDLHYDGYEIPESPRPLVIIEQMPSHHEIISKQREGIQAIYRYQIALIDLNSVNLSVNQERLTDIFHFDKFTFYDTLRDSRQTGSFLCDLTGVTPIHPEDKSEKSSYHRVYFDIEIATLKRSGS</sequence>
<evidence type="ECO:0000313" key="2">
    <source>
        <dbReference type="Proteomes" id="UP000641206"/>
    </source>
</evidence>
<organism evidence="1 2">
    <name type="scientific">Oceanobacillus neutriphilus</name>
    <dbReference type="NCBI Taxonomy" id="531815"/>
    <lineage>
        <taxon>Bacteria</taxon>
        <taxon>Bacillati</taxon>
        <taxon>Bacillota</taxon>
        <taxon>Bacilli</taxon>
        <taxon>Bacillales</taxon>
        <taxon>Bacillaceae</taxon>
        <taxon>Oceanobacillus</taxon>
    </lineage>
</organism>
<protein>
    <submittedName>
        <fullName evidence="1">Uncharacterized protein</fullName>
    </submittedName>
</protein>
<gene>
    <name evidence="1" type="ORF">GCM10011346_34070</name>
</gene>